<keyword evidence="2" id="KW-1133">Transmembrane helix</keyword>
<reference evidence="3" key="1">
    <citation type="submission" date="2023-10" db="EMBL/GenBank/DDBJ databases">
        <authorList>
            <person name="Chen Y."/>
            <person name="Shah S."/>
            <person name="Dougan E. K."/>
            <person name="Thang M."/>
            <person name="Chan C."/>
        </authorList>
    </citation>
    <scope>NUCLEOTIDE SEQUENCE [LARGE SCALE GENOMIC DNA]</scope>
</reference>
<keyword evidence="2" id="KW-0812">Transmembrane</keyword>
<gene>
    <name evidence="3" type="ORF">PCOR1329_LOCUS70127</name>
</gene>
<feature type="transmembrane region" description="Helical" evidence="2">
    <location>
        <begin position="325"/>
        <end position="345"/>
    </location>
</feature>
<sequence length="936" mass="101882">MTSSQLSPRTGTTNQAPNELLIELNSKLAEECEYHQTLTKSLLNDNRMAVQSQLDEMRRTFQDMFDDHRKNTELVVEEHRRTSEQQHREVFQKCQQLGTQLERTMAKERVAVQGALQAVAQVLERERAQRHADMQHLMTALQDGPPGREPPSSSRTADGEAPVATPGRLDAAVEALRPELRQQLDPASHMSSSRRSGGSSCRSDGTPPRSSWTSTSAGSGGAPTCPAPVVCSPRARESPALKPGGPPKELSPRAYHELVTVEGDVGGGEDRAVVAARRHGGAECQEAGGEAVEVCDGEEEVAFAGSIWDASVFIGCPQVGACASAFTALMLLVNIGMQALFCLIVNDNLTQSALHSETVQDFKDWRTTIAHNVKFVDSLTHRSLARKVCSFRDAPLSSGPIAGLAAISQYSPLEEEKQYHDTPPLGYWFPLAYHKNVMSVGELMCGVSVVLWWCAVLKEIYSIVGLCQALFCLPSRPTKICSTSGGYALVAVSLPRRAVFCAVIVVRSMVCYSLAVCGTLYLAATLSLSDLLLNALALEVVLSLDELTFDALAPRSVRLLISSMAPLAKPRSRTWRGLDGRPVLALAVMGVSMSCLFWFILRDQSTMLEAARHELCGGNLDFVAGVTSTGLVAAFSPGANYHEAVSDTEFLSAQYEYRAFRSLIENDNDTMTTVSERFKHSRQTADGFKGSRFTVEGRVTQDVEDSTIELNVLCIDLDYPGSEIWATLADVLDSIEFARIQGSENDFGDDPREREGPFSSCADVQPVCGEESTLGTRARQFCPETCGCDHPASAILLFTPEHGCPRSCTGGERWMQKLRELTCSDWTPEQPRVYNGTGRYQGADMLQTYASGMQLTGWPPELVAAVAEKMFNTMHGIGCAGAVAAMVAYDPLDLDPWQYGNMCEETNVYGFRPITAICPVACGCRETHALLCPASC</sequence>
<organism evidence="3 4">
    <name type="scientific">Prorocentrum cordatum</name>
    <dbReference type="NCBI Taxonomy" id="2364126"/>
    <lineage>
        <taxon>Eukaryota</taxon>
        <taxon>Sar</taxon>
        <taxon>Alveolata</taxon>
        <taxon>Dinophyceae</taxon>
        <taxon>Prorocentrales</taxon>
        <taxon>Prorocentraceae</taxon>
        <taxon>Prorocentrum</taxon>
    </lineage>
</organism>
<comment type="caution">
    <text evidence="3">The sequence shown here is derived from an EMBL/GenBank/DDBJ whole genome shotgun (WGS) entry which is preliminary data.</text>
</comment>
<evidence type="ECO:0000313" key="3">
    <source>
        <dbReference type="EMBL" id="CAK0889647.1"/>
    </source>
</evidence>
<feature type="compositionally biased region" description="Low complexity" evidence="1">
    <location>
        <begin position="191"/>
        <end position="217"/>
    </location>
</feature>
<evidence type="ECO:0000256" key="2">
    <source>
        <dbReference type="SAM" id="Phobius"/>
    </source>
</evidence>
<feature type="transmembrane region" description="Helical" evidence="2">
    <location>
        <begin position="499"/>
        <end position="524"/>
    </location>
</feature>
<accession>A0ABN9WSG1</accession>
<dbReference type="Proteomes" id="UP001189429">
    <property type="component" value="Unassembled WGS sequence"/>
</dbReference>
<keyword evidence="4" id="KW-1185">Reference proteome</keyword>
<feature type="transmembrane region" description="Helical" evidence="2">
    <location>
        <begin position="583"/>
        <end position="601"/>
    </location>
</feature>
<feature type="region of interest" description="Disordered" evidence="1">
    <location>
        <begin position="140"/>
        <end position="164"/>
    </location>
</feature>
<protein>
    <submittedName>
        <fullName evidence="3">Uncharacterized protein</fullName>
    </submittedName>
</protein>
<proteinExistence type="predicted"/>
<keyword evidence="2" id="KW-0472">Membrane</keyword>
<evidence type="ECO:0000313" key="4">
    <source>
        <dbReference type="Proteomes" id="UP001189429"/>
    </source>
</evidence>
<feature type="region of interest" description="Disordered" evidence="1">
    <location>
        <begin position="182"/>
        <end position="230"/>
    </location>
</feature>
<evidence type="ECO:0000256" key="1">
    <source>
        <dbReference type="SAM" id="MobiDB-lite"/>
    </source>
</evidence>
<name>A0ABN9WSG1_9DINO</name>
<dbReference type="EMBL" id="CAUYUJ010019247">
    <property type="protein sequence ID" value="CAK0889647.1"/>
    <property type="molecule type" value="Genomic_DNA"/>
</dbReference>